<proteinExistence type="predicted"/>
<protein>
    <submittedName>
        <fullName evidence="5">Vacuolar protein sorting-associated protein 13c</fullName>
    </submittedName>
</protein>
<comment type="caution">
    <text evidence="5">The sequence shown here is derived from an EMBL/GenBank/DDBJ whole genome shotgun (WGS) entry which is preliminary data.</text>
</comment>
<keyword evidence="3" id="KW-0862">Zinc</keyword>
<dbReference type="GO" id="GO:0008270">
    <property type="term" value="F:zinc ion binding"/>
    <property type="evidence" value="ECO:0007669"/>
    <property type="project" value="UniProtKB-KW"/>
</dbReference>
<evidence type="ECO:0000256" key="2">
    <source>
        <dbReference type="ARBA" id="ARBA00022723"/>
    </source>
</evidence>
<dbReference type="PANTHER" id="PTHR23080">
    <property type="entry name" value="THAP DOMAIN PROTEIN"/>
    <property type="match status" value="1"/>
</dbReference>
<accession>A0A0J7K2V7</accession>
<dbReference type="OrthoDB" id="10046738at2759"/>
<name>A0A0J7K2V7_LASNI</name>
<reference evidence="5 6" key="1">
    <citation type="submission" date="2015-04" db="EMBL/GenBank/DDBJ databases">
        <title>Lasius niger genome sequencing.</title>
        <authorList>
            <person name="Konorov E.A."/>
            <person name="Nikitin M.A."/>
            <person name="Kirill M.V."/>
            <person name="Chang P."/>
        </authorList>
    </citation>
    <scope>NUCLEOTIDE SEQUENCE [LARGE SCALE GENOMIC DNA]</scope>
    <source>
        <tissue evidence="5">Whole</tissue>
    </source>
</reference>
<dbReference type="InterPro" id="IPR007527">
    <property type="entry name" value="Znf_SWIM"/>
</dbReference>
<dbReference type="EMBL" id="LBMM01015534">
    <property type="protein sequence ID" value="KMQ84768.1"/>
    <property type="molecule type" value="Genomic_DNA"/>
</dbReference>
<evidence type="ECO:0000313" key="6">
    <source>
        <dbReference type="Proteomes" id="UP000036403"/>
    </source>
</evidence>
<gene>
    <name evidence="5" type="ORF">RF55_17159</name>
</gene>
<dbReference type="Pfam" id="PF13359">
    <property type="entry name" value="DDE_Tnp_4"/>
    <property type="match status" value="1"/>
</dbReference>
<sequence>MSSATCLGCEEQKRRKGEKFYFVDNIPNPLLVINNLRQTYNAKKRKLVEVSNIPPKSKVCHKCYKLSKKPCLSMSHSDPNVPDLSIYRKGNNCHLGCTFGCKDIENLISVPNMIRHELLMNYKFLAKRDARMCSKHVGITNYWPLVKQVSQEVSAEEQKMVSDLMYEYYQQLKNNDKLVFNIDKIDSIDDETFKTWFSYDKEEFHQICSFTKTCEPKHVAVFLCKLRTALSNTQLAFLFGVCERTIANHMNLARKDLHNNLVPKFINYNDRSVLIAHNTPMAKTLFDIPDDKACSIFDATYRLAQKSKNYAGQKQLWSEQKKMPLVKPMVGCSPDGWVLGPFDATHNDATILKDCFSRYSDKMSIIHENDIVLLDRGFRDVVNFLTTNKKLHVYCPGLGQLDTIEANTSRFVTKCRWVIEQVFGRLKKKFKIFSVPAHNATLADDYESLLIAFALLNLFHKPILSDQSHEDIAHIMKSRVNVPNRLKVVAQEFNLSQVKSPYLELEYRAIDNEENNRQLQFPQLTMDDLYYLSLGPYQIRNAISYYAEHQKEGIFLVRKFEPNPRHPTAALVYARYGISVENPLLVKAYMKSRYRSGKHHHIFVLIDKTKTGRDSVTEYYCTCESGARTVGCCSHVMTIVWFLGYGQYHGIHVPNPDICNISITISKEQNQGN</sequence>
<dbReference type="AlphaFoldDB" id="A0A0J7K2V7"/>
<keyword evidence="2" id="KW-0479">Metal-binding</keyword>
<keyword evidence="3" id="KW-0863">Zinc-finger</keyword>
<organism evidence="5 6">
    <name type="scientific">Lasius niger</name>
    <name type="common">Black garden ant</name>
    <dbReference type="NCBI Taxonomy" id="67767"/>
    <lineage>
        <taxon>Eukaryota</taxon>
        <taxon>Metazoa</taxon>
        <taxon>Ecdysozoa</taxon>
        <taxon>Arthropoda</taxon>
        <taxon>Hexapoda</taxon>
        <taxon>Insecta</taxon>
        <taxon>Pterygota</taxon>
        <taxon>Neoptera</taxon>
        <taxon>Endopterygota</taxon>
        <taxon>Hymenoptera</taxon>
        <taxon>Apocrita</taxon>
        <taxon>Aculeata</taxon>
        <taxon>Formicoidea</taxon>
        <taxon>Formicidae</taxon>
        <taxon>Formicinae</taxon>
        <taxon>Lasius</taxon>
        <taxon>Lasius</taxon>
    </lineage>
</organism>
<feature type="domain" description="SWIM-type" evidence="4">
    <location>
        <begin position="602"/>
        <end position="644"/>
    </location>
</feature>
<dbReference type="PANTHER" id="PTHR23080:SF133">
    <property type="entry name" value="SI:CH211-262I1.5-RELATED"/>
    <property type="match status" value="1"/>
</dbReference>
<evidence type="ECO:0000259" key="4">
    <source>
        <dbReference type="PROSITE" id="PS50966"/>
    </source>
</evidence>
<comment type="cofactor">
    <cofactor evidence="1">
        <name>a divalent metal cation</name>
        <dbReference type="ChEBI" id="CHEBI:60240"/>
    </cofactor>
</comment>
<dbReference type="InterPro" id="IPR027806">
    <property type="entry name" value="HARBI1_dom"/>
</dbReference>
<dbReference type="Proteomes" id="UP000036403">
    <property type="component" value="Unassembled WGS sequence"/>
</dbReference>
<keyword evidence="6" id="KW-1185">Reference proteome</keyword>
<evidence type="ECO:0000256" key="1">
    <source>
        <dbReference type="ARBA" id="ARBA00001968"/>
    </source>
</evidence>
<evidence type="ECO:0000313" key="5">
    <source>
        <dbReference type="EMBL" id="KMQ84768.1"/>
    </source>
</evidence>
<dbReference type="PaxDb" id="67767-A0A0J7K2V7"/>
<dbReference type="PROSITE" id="PS50966">
    <property type="entry name" value="ZF_SWIM"/>
    <property type="match status" value="1"/>
</dbReference>
<evidence type="ECO:0000256" key="3">
    <source>
        <dbReference type="PROSITE-ProRule" id="PRU00325"/>
    </source>
</evidence>